<dbReference type="EMBL" id="SMZQ01000003">
    <property type="protein sequence ID" value="TDL38878.1"/>
    <property type="molecule type" value="Genomic_DNA"/>
</dbReference>
<dbReference type="InterPro" id="IPR006685">
    <property type="entry name" value="MscS_channel_2nd"/>
</dbReference>
<evidence type="ECO:0000256" key="2">
    <source>
        <dbReference type="ARBA" id="ARBA00022475"/>
    </source>
</evidence>
<dbReference type="PANTHER" id="PTHR30221">
    <property type="entry name" value="SMALL-CONDUCTANCE MECHANOSENSITIVE CHANNEL"/>
    <property type="match status" value="1"/>
</dbReference>
<dbReference type="Gene3D" id="1.10.287.1260">
    <property type="match status" value="1"/>
</dbReference>
<evidence type="ECO:0000256" key="4">
    <source>
        <dbReference type="ARBA" id="ARBA00022989"/>
    </source>
</evidence>
<evidence type="ECO:0000313" key="8">
    <source>
        <dbReference type="EMBL" id="TDL38878.1"/>
    </source>
</evidence>
<evidence type="ECO:0000256" key="5">
    <source>
        <dbReference type="ARBA" id="ARBA00023136"/>
    </source>
</evidence>
<accession>A0A4V3B202</accession>
<keyword evidence="5 6" id="KW-0472">Membrane</keyword>
<evidence type="ECO:0000259" key="7">
    <source>
        <dbReference type="Pfam" id="PF00924"/>
    </source>
</evidence>
<evidence type="ECO:0000313" key="9">
    <source>
        <dbReference type="Proteomes" id="UP000294621"/>
    </source>
</evidence>
<dbReference type="Proteomes" id="UP000294621">
    <property type="component" value="Unassembled WGS sequence"/>
</dbReference>
<dbReference type="RefSeq" id="WP_133348001.1">
    <property type="nucleotide sequence ID" value="NZ_SMZQ01000003.1"/>
</dbReference>
<dbReference type="PANTHER" id="PTHR30221:SF1">
    <property type="entry name" value="SMALL-CONDUCTANCE MECHANOSENSITIVE CHANNEL"/>
    <property type="match status" value="1"/>
</dbReference>
<feature type="transmembrane region" description="Helical" evidence="6">
    <location>
        <begin position="12"/>
        <end position="34"/>
    </location>
</feature>
<feature type="transmembrane region" description="Helical" evidence="6">
    <location>
        <begin position="92"/>
        <end position="118"/>
    </location>
</feature>
<comment type="subcellular location">
    <subcellularLocation>
        <location evidence="1">Cell membrane</location>
        <topology evidence="1">Multi-pass membrane protein</topology>
    </subcellularLocation>
</comment>
<sequence>MSLVNAPALSMGSLSIPLDGLLLGAGVILGGYLLSRLVRAGLGRLLRARGRAPSFAAVFSTIGGWVFLGLAISVGLTVAFPSVRFSTFVGGLGIVSVAVGIAAQQVLGNLFAGILMVYREPFRIGDQVAVGEVRGTVIDVNLRETVIRTFDGKRVLIPNGVVHNDVITVQTGYERIRSTIILQLPSGTDFDRARTVALEAVRGVPAVHTDPPPGARVSGISSSTVTLAVKFWSGSTQLETNEALDAVIPAILTAYQGAGIKLNEETWQVELGPASVQALKDLTDPPPPHRT</sequence>
<protein>
    <submittedName>
        <fullName evidence="8">Mechanosensitive ion channel</fullName>
    </submittedName>
</protein>
<keyword evidence="3 6" id="KW-0812">Transmembrane</keyword>
<keyword evidence="4 6" id="KW-1133">Transmembrane helix</keyword>
<gene>
    <name evidence="8" type="ORF">E2R57_08070</name>
</gene>
<dbReference type="InterPro" id="IPR010920">
    <property type="entry name" value="LSM_dom_sf"/>
</dbReference>
<feature type="domain" description="Mechanosensitive ion channel MscS" evidence="7">
    <location>
        <begin position="106"/>
        <end position="164"/>
    </location>
</feature>
<dbReference type="OrthoDB" id="9792218at2"/>
<organism evidence="8 9">
    <name type="scientific">Arthrobacter nitrophenolicus</name>
    <dbReference type="NCBI Taxonomy" id="683150"/>
    <lineage>
        <taxon>Bacteria</taxon>
        <taxon>Bacillati</taxon>
        <taxon>Actinomycetota</taxon>
        <taxon>Actinomycetes</taxon>
        <taxon>Micrococcales</taxon>
        <taxon>Micrococcaceae</taxon>
        <taxon>Arthrobacter</taxon>
    </lineage>
</organism>
<keyword evidence="2" id="KW-1003">Cell membrane</keyword>
<dbReference type="SUPFAM" id="SSF50182">
    <property type="entry name" value="Sm-like ribonucleoproteins"/>
    <property type="match status" value="1"/>
</dbReference>
<dbReference type="InterPro" id="IPR011066">
    <property type="entry name" value="MscS_channel_C_sf"/>
</dbReference>
<feature type="transmembrane region" description="Helical" evidence="6">
    <location>
        <begin position="55"/>
        <end position="80"/>
    </location>
</feature>
<dbReference type="GO" id="GO:0005886">
    <property type="term" value="C:plasma membrane"/>
    <property type="evidence" value="ECO:0007669"/>
    <property type="project" value="UniProtKB-SubCell"/>
</dbReference>
<name>A0A4V3B202_9MICC</name>
<evidence type="ECO:0000256" key="3">
    <source>
        <dbReference type="ARBA" id="ARBA00022692"/>
    </source>
</evidence>
<dbReference type="Gene3D" id="3.30.70.100">
    <property type="match status" value="1"/>
</dbReference>
<dbReference type="Gene3D" id="2.30.30.60">
    <property type="match status" value="1"/>
</dbReference>
<dbReference type="InterPro" id="IPR045275">
    <property type="entry name" value="MscS_archaea/bacteria_type"/>
</dbReference>
<dbReference type="Pfam" id="PF00924">
    <property type="entry name" value="MS_channel_2nd"/>
    <property type="match status" value="1"/>
</dbReference>
<comment type="caution">
    <text evidence="8">The sequence shown here is derived from an EMBL/GenBank/DDBJ whole genome shotgun (WGS) entry which is preliminary data.</text>
</comment>
<reference evidence="8 9" key="1">
    <citation type="submission" date="2019-03" db="EMBL/GenBank/DDBJ databases">
        <title>Genome Sequencing and Assembly of Various Microbes Isolated from Partially Reclaimed Soil and Acid Mine Drainage (AMD) Site.</title>
        <authorList>
            <person name="Steinbock B."/>
            <person name="Bechtold R."/>
            <person name="Sevigny J.L."/>
            <person name="Thomas D."/>
            <person name="Cuthill L.R."/>
            <person name="Aveiro Johannsen E.J."/>
            <person name="Thomas K."/>
            <person name="Ghosh A."/>
        </authorList>
    </citation>
    <scope>NUCLEOTIDE SEQUENCE [LARGE SCALE GENOMIC DNA]</scope>
    <source>
        <strain evidence="8 9">S-A1</strain>
    </source>
</reference>
<dbReference type="AlphaFoldDB" id="A0A4V3B202"/>
<proteinExistence type="predicted"/>
<dbReference type="InterPro" id="IPR023408">
    <property type="entry name" value="MscS_beta-dom_sf"/>
</dbReference>
<evidence type="ECO:0000256" key="6">
    <source>
        <dbReference type="SAM" id="Phobius"/>
    </source>
</evidence>
<dbReference type="SUPFAM" id="SSF82689">
    <property type="entry name" value="Mechanosensitive channel protein MscS (YggB), C-terminal domain"/>
    <property type="match status" value="1"/>
</dbReference>
<dbReference type="GO" id="GO:0008381">
    <property type="term" value="F:mechanosensitive monoatomic ion channel activity"/>
    <property type="evidence" value="ECO:0007669"/>
    <property type="project" value="InterPro"/>
</dbReference>
<evidence type="ECO:0000256" key="1">
    <source>
        <dbReference type="ARBA" id="ARBA00004651"/>
    </source>
</evidence>